<evidence type="ECO:0000313" key="5">
    <source>
        <dbReference type="EMBL" id="PKA67060.1"/>
    </source>
</evidence>
<dbReference type="Proteomes" id="UP000236161">
    <property type="component" value="Unassembled WGS sequence"/>
</dbReference>
<keyword evidence="2" id="KW-0677">Repeat</keyword>
<dbReference type="GO" id="GO:0005737">
    <property type="term" value="C:cytoplasm"/>
    <property type="evidence" value="ECO:0007669"/>
    <property type="project" value="TreeGrafter"/>
</dbReference>
<dbReference type="PANTHER" id="PTHR48051">
    <property type="match status" value="1"/>
</dbReference>
<dbReference type="STRING" id="1088818.A0A2I0BH05"/>
<dbReference type="InterPro" id="IPR050216">
    <property type="entry name" value="LRR_domain-containing"/>
</dbReference>
<gene>
    <name evidence="5" type="ORF">AXF42_Ash004551</name>
</gene>
<keyword evidence="6" id="KW-1185">Reference proteome</keyword>
<evidence type="ECO:0000313" key="6">
    <source>
        <dbReference type="Proteomes" id="UP000236161"/>
    </source>
</evidence>
<dbReference type="InterPro" id="IPR032675">
    <property type="entry name" value="LRR_dom_sf"/>
</dbReference>
<sequence>MGFELHSMRKLSVNSNKLDFLPYSISHMTSLRVLDARLNCLRSLPGDLENLINLQVLNISQNFHYLQSLPYSVGLLLSLVELDISYNNIVSLPNSIGCLTKLQRLHLEGNPLVKPPMDVIEHGLDAVRGYLSSRINERDDSGDHLRKKKMTKKSTWLGRIVKCSSFNGWMNVPRAAMMVEEEGEDSQLSMPEYQSIEGFVSPRYLGMFSPRRLFSPKRAFFPSASSPRR</sequence>
<comment type="function">
    <text evidence="4">Leucine-rich repeat protein that likely mediates protein interactions, possibly in the context of signal transduction.</text>
</comment>
<dbReference type="Gene3D" id="3.80.10.10">
    <property type="entry name" value="Ribonuclease Inhibitor"/>
    <property type="match status" value="1"/>
</dbReference>
<dbReference type="SMART" id="SM00369">
    <property type="entry name" value="LRR_TYP"/>
    <property type="match status" value="4"/>
</dbReference>
<dbReference type="AlphaFoldDB" id="A0A2I0BH05"/>
<organism evidence="5 6">
    <name type="scientific">Apostasia shenzhenica</name>
    <dbReference type="NCBI Taxonomy" id="1088818"/>
    <lineage>
        <taxon>Eukaryota</taxon>
        <taxon>Viridiplantae</taxon>
        <taxon>Streptophyta</taxon>
        <taxon>Embryophyta</taxon>
        <taxon>Tracheophyta</taxon>
        <taxon>Spermatophyta</taxon>
        <taxon>Magnoliopsida</taxon>
        <taxon>Liliopsida</taxon>
        <taxon>Asparagales</taxon>
        <taxon>Orchidaceae</taxon>
        <taxon>Apostasioideae</taxon>
        <taxon>Apostasia</taxon>
    </lineage>
</organism>
<reference evidence="5 6" key="1">
    <citation type="journal article" date="2017" name="Nature">
        <title>The Apostasia genome and the evolution of orchids.</title>
        <authorList>
            <person name="Zhang G.Q."/>
            <person name="Liu K.W."/>
            <person name="Li Z."/>
            <person name="Lohaus R."/>
            <person name="Hsiao Y.Y."/>
            <person name="Niu S.C."/>
            <person name="Wang J.Y."/>
            <person name="Lin Y.C."/>
            <person name="Xu Q."/>
            <person name="Chen L.J."/>
            <person name="Yoshida K."/>
            <person name="Fujiwara S."/>
            <person name="Wang Z.W."/>
            <person name="Zhang Y.Q."/>
            <person name="Mitsuda N."/>
            <person name="Wang M."/>
            <person name="Liu G.H."/>
            <person name="Pecoraro L."/>
            <person name="Huang H.X."/>
            <person name="Xiao X.J."/>
            <person name="Lin M."/>
            <person name="Wu X.Y."/>
            <person name="Wu W.L."/>
            <person name="Chen Y.Y."/>
            <person name="Chang S.B."/>
            <person name="Sakamoto S."/>
            <person name="Ohme-Takagi M."/>
            <person name="Yagi M."/>
            <person name="Zeng S.J."/>
            <person name="Shen C.Y."/>
            <person name="Yeh C.M."/>
            <person name="Luo Y.B."/>
            <person name="Tsai W.C."/>
            <person name="Van de Peer Y."/>
            <person name="Liu Z.J."/>
        </authorList>
    </citation>
    <scope>NUCLEOTIDE SEQUENCE [LARGE SCALE GENOMIC DNA]</scope>
    <source>
        <strain evidence="6">cv. Shenzhen</strain>
        <tissue evidence="5">Stem</tissue>
    </source>
</reference>
<dbReference type="Pfam" id="PF13855">
    <property type="entry name" value="LRR_8"/>
    <property type="match status" value="1"/>
</dbReference>
<dbReference type="OrthoDB" id="1668230at2759"/>
<keyword evidence="1" id="KW-0433">Leucine-rich repeat</keyword>
<dbReference type="SUPFAM" id="SSF52058">
    <property type="entry name" value="L domain-like"/>
    <property type="match status" value="1"/>
</dbReference>
<evidence type="ECO:0000256" key="1">
    <source>
        <dbReference type="ARBA" id="ARBA00022614"/>
    </source>
</evidence>
<protein>
    <submittedName>
        <fullName evidence="5">Uncharacterized protein</fullName>
    </submittedName>
</protein>
<accession>A0A2I0BH05</accession>
<dbReference type="PANTHER" id="PTHR48051:SF1">
    <property type="entry name" value="RAS SUPPRESSOR PROTEIN 1"/>
    <property type="match status" value="1"/>
</dbReference>
<dbReference type="PROSITE" id="PS51450">
    <property type="entry name" value="LRR"/>
    <property type="match status" value="1"/>
</dbReference>
<comment type="similarity">
    <text evidence="3">Belongs to the SHOC2 family.</text>
</comment>
<dbReference type="InterPro" id="IPR001611">
    <property type="entry name" value="Leu-rich_rpt"/>
</dbReference>
<dbReference type="InterPro" id="IPR003591">
    <property type="entry name" value="Leu-rich_rpt_typical-subtyp"/>
</dbReference>
<evidence type="ECO:0000256" key="4">
    <source>
        <dbReference type="ARBA" id="ARBA00037519"/>
    </source>
</evidence>
<name>A0A2I0BH05_9ASPA</name>
<dbReference type="EMBL" id="KZ451883">
    <property type="protein sequence ID" value="PKA67060.1"/>
    <property type="molecule type" value="Genomic_DNA"/>
</dbReference>
<proteinExistence type="inferred from homology"/>
<evidence type="ECO:0000256" key="2">
    <source>
        <dbReference type="ARBA" id="ARBA00022737"/>
    </source>
</evidence>
<evidence type="ECO:0000256" key="3">
    <source>
        <dbReference type="ARBA" id="ARBA00023786"/>
    </source>
</evidence>